<keyword evidence="1" id="KW-0378">Hydrolase</keyword>
<keyword evidence="2" id="KW-1185">Reference proteome</keyword>
<protein>
    <submittedName>
        <fullName evidence="1">Nucleoside triphosphate hydrolase</fullName>
    </submittedName>
</protein>
<dbReference type="Gene3D" id="3.40.50.300">
    <property type="entry name" value="P-loop containing nucleotide triphosphate hydrolases"/>
    <property type="match status" value="1"/>
</dbReference>
<dbReference type="EMBL" id="BMLP01000001">
    <property type="protein sequence ID" value="GGO29705.1"/>
    <property type="molecule type" value="Genomic_DNA"/>
</dbReference>
<dbReference type="OrthoDB" id="1550976at2"/>
<name>A0A918DD51_9RHOB</name>
<evidence type="ECO:0000313" key="2">
    <source>
        <dbReference type="Proteomes" id="UP000598196"/>
    </source>
</evidence>
<sequence length="207" mass="22353">MTPVELAQEIRRRADPIIKGGGRFITALAGAPGAGKSTLATDLVAALGTGARVVPMDGFHLDNPVLVARGLLPRKGCPESFDALGFVHLVQRLRVETEVVIPVFDRHLDLARAGGDVVGADDRLLIVEGNYLLLDADPWALARPIYDLTVALDVPEAELERRLIARWLEHGHDADAARARALSNDIPNARRVVRESVPAQIVIHQPG</sequence>
<accession>A0A918DD51</accession>
<dbReference type="RefSeq" id="WP_146284906.1">
    <property type="nucleotide sequence ID" value="NZ_BMLP01000001.1"/>
</dbReference>
<dbReference type="PANTHER" id="PTHR10285">
    <property type="entry name" value="URIDINE KINASE"/>
    <property type="match status" value="1"/>
</dbReference>
<proteinExistence type="predicted"/>
<dbReference type="AlphaFoldDB" id="A0A918DD51"/>
<dbReference type="InterPro" id="IPR027417">
    <property type="entry name" value="P-loop_NTPase"/>
</dbReference>
<organism evidence="1 2">
    <name type="scientific">Gemmobacter aquaticus</name>
    <dbReference type="NCBI Taxonomy" id="490185"/>
    <lineage>
        <taxon>Bacteria</taxon>
        <taxon>Pseudomonadati</taxon>
        <taxon>Pseudomonadota</taxon>
        <taxon>Alphaproteobacteria</taxon>
        <taxon>Rhodobacterales</taxon>
        <taxon>Paracoccaceae</taxon>
        <taxon>Gemmobacter</taxon>
    </lineage>
</organism>
<dbReference type="GO" id="GO:0016787">
    <property type="term" value="F:hydrolase activity"/>
    <property type="evidence" value="ECO:0007669"/>
    <property type="project" value="UniProtKB-KW"/>
</dbReference>
<dbReference type="Proteomes" id="UP000598196">
    <property type="component" value="Unassembled WGS sequence"/>
</dbReference>
<evidence type="ECO:0000313" key="1">
    <source>
        <dbReference type="EMBL" id="GGO29705.1"/>
    </source>
</evidence>
<gene>
    <name evidence="1" type="ORF">GCM10010991_13820</name>
</gene>
<comment type="caution">
    <text evidence="1">The sequence shown here is derived from an EMBL/GenBank/DDBJ whole genome shotgun (WGS) entry which is preliminary data.</text>
</comment>
<reference evidence="1 2" key="1">
    <citation type="journal article" date="2014" name="Int. J. Syst. Evol. Microbiol.">
        <title>Complete genome sequence of Corynebacterium casei LMG S-19264T (=DSM 44701T), isolated from a smear-ripened cheese.</title>
        <authorList>
            <consortium name="US DOE Joint Genome Institute (JGI-PGF)"/>
            <person name="Walter F."/>
            <person name="Albersmeier A."/>
            <person name="Kalinowski J."/>
            <person name="Ruckert C."/>
        </authorList>
    </citation>
    <scope>NUCLEOTIDE SEQUENCE [LARGE SCALE GENOMIC DNA]</scope>
    <source>
        <strain evidence="1 2">CGMCC 1.7029</strain>
    </source>
</reference>
<dbReference type="SUPFAM" id="SSF52540">
    <property type="entry name" value="P-loop containing nucleoside triphosphate hydrolases"/>
    <property type="match status" value="1"/>
</dbReference>